<evidence type="ECO:0000313" key="3">
    <source>
        <dbReference type="Proteomes" id="UP000177199"/>
    </source>
</evidence>
<dbReference type="InterPro" id="IPR029063">
    <property type="entry name" value="SAM-dependent_MTases_sf"/>
</dbReference>
<gene>
    <name evidence="2" type="ORF">A3F29_01945</name>
</gene>
<reference evidence="2 3" key="1">
    <citation type="journal article" date="2016" name="Nat. Commun.">
        <title>Thousands of microbial genomes shed light on interconnected biogeochemical processes in an aquifer system.</title>
        <authorList>
            <person name="Anantharaman K."/>
            <person name="Brown C.T."/>
            <person name="Hug L.A."/>
            <person name="Sharon I."/>
            <person name="Castelle C.J."/>
            <person name="Probst A.J."/>
            <person name="Thomas B.C."/>
            <person name="Singh A."/>
            <person name="Wilkins M.J."/>
            <person name="Karaoz U."/>
            <person name="Brodie E.L."/>
            <person name="Williams K.H."/>
            <person name="Hubbard S.S."/>
            <person name="Banfield J.F."/>
        </authorList>
    </citation>
    <scope>NUCLEOTIDE SEQUENCE [LARGE SCALE GENOMIC DNA]</scope>
</reference>
<protein>
    <recommendedName>
        <fullName evidence="1">Methyltransferase type 11 domain-containing protein</fullName>
    </recommendedName>
</protein>
<dbReference type="SUPFAM" id="SSF53335">
    <property type="entry name" value="S-adenosyl-L-methionine-dependent methyltransferases"/>
    <property type="match status" value="1"/>
</dbReference>
<dbReference type="InterPro" id="IPR013216">
    <property type="entry name" value="Methyltransf_11"/>
</dbReference>
<organism evidence="2 3">
    <name type="scientific">Candidatus Roizmanbacteria bacterium RIFCSPHIGHO2_12_FULL_33_9</name>
    <dbReference type="NCBI Taxonomy" id="1802045"/>
    <lineage>
        <taxon>Bacteria</taxon>
        <taxon>Candidatus Roizmaniibacteriota</taxon>
    </lineage>
</organism>
<name>A0A1F7HEW1_9BACT</name>
<accession>A0A1F7HEW1</accession>
<dbReference type="Gene3D" id="3.40.50.150">
    <property type="entry name" value="Vaccinia Virus protein VP39"/>
    <property type="match status" value="1"/>
</dbReference>
<comment type="caution">
    <text evidence="2">The sequence shown here is derived from an EMBL/GenBank/DDBJ whole genome shotgun (WGS) entry which is preliminary data.</text>
</comment>
<evidence type="ECO:0000313" key="2">
    <source>
        <dbReference type="EMBL" id="OGK29810.1"/>
    </source>
</evidence>
<dbReference type="AlphaFoldDB" id="A0A1F7HEW1"/>
<sequence>MIPGQYKKDVFQKMGIAFKRSKQLLDVGCGDCIDVKIFIEKYGLKTHGIDIYKHENVEKIKKLNFKKGSIFNIPYRNGYFDYVFLHDVLHHIDEKRQSQRMHFKALDELKRVCKKGGQIIILEANRYNPLFYPHMVKMRGHNHFRQSHFKKIILTKFPHANFKYFEAHSYPPFLLYPFKIFEFIMENILFFRPFVAYNLAIIKNE</sequence>
<dbReference type="Proteomes" id="UP000177199">
    <property type="component" value="Unassembled WGS sequence"/>
</dbReference>
<feature type="domain" description="Methyltransferase type 11" evidence="1">
    <location>
        <begin position="25"/>
        <end position="121"/>
    </location>
</feature>
<dbReference type="EMBL" id="MFZV01000057">
    <property type="protein sequence ID" value="OGK29810.1"/>
    <property type="molecule type" value="Genomic_DNA"/>
</dbReference>
<dbReference type="CDD" id="cd02440">
    <property type="entry name" value="AdoMet_MTases"/>
    <property type="match status" value="1"/>
</dbReference>
<dbReference type="GO" id="GO:0008757">
    <property type="term" value="F:S-adenosylmethionine-dependent methyltransferase activity"/>
    <property type="evidence" value="ECO:0007669"/>
    <property type="project" value="InterPro"/>
</dbReference>
<dbReference type="Pfam" id="PF08241">
    <property type="entry name" value="Methyltransf_11"/>
    <property type="match status" value="1"/>
</dbReference>
<proteinExistence type="predicted"/>
<evidence type="ECO:0000259" key="1">
    <source>
        <dbReference type="Pfam" id="PF08241"/>
    </source>
</evidence>